<dbReference type="Proteomes" id="UP000732399">
    <property type="component" value="Unassembled WGS sequence"/>
</dbReference>
<protein>
    <submittedName>
        <fullName evidence="2">Methylamine utilization protein</fullName>
    </submittedName>
</protein>
<evidence type="ECO:0000256" key="1">
    <source>
        <dbReference type="SAM" id="SignalP"/>
    </source>
</evidence>
<evidence type="ECO:0000313" key="2">
    <source>
        <dbReference type="EMBL" id="NJR78155.1"/>
    </source>
</evidence>
<keyword evidence="1" id="KW-0732">Signal</keyword>
<accession>A0ABX1CQ48</accession>
<dbReference type="Gene3D" id="2.60.40.420">
    <property type="entry name" value="Cupredoxins - blue copper proteins"/>
    <property type="match status" value="1"/>
</dbReference>
<feature type="signal peptide" evidence="1">
    <location>
        <begin position="1"/>
        <end position="21"/>
    </location>
</feature>
<dbReference type="EMBL" id="JAAVJH010000003">
    <property type="protein sequence ID" value="NJR78155.1"/>
    <property type="molecule type" value="Genomic_DNA"/>
</dbReference>
<dbReference type="SUPFAM" id="SSF49503">
    <property type="entry name" value="Cupredoxins"/>
    <property type="match status" value="1"/>
</dbReference>
<organism evidence="2 3">
    <name type="scientific">Sphingomonas corticis</name>
    <dbReference type="NCBI Taxonomy" id="2722791"/>
    <lineage>
        <taxon>Bacteria</taxon>
        <taxon>Pseudomonadati</taxon>
        <taxon>Pseudomonadota</taxon>
        <taxon>Alphaproteobacteria</taxon>
        <taxon>Sphingomonadales</taxon>
        <taxon>Sphingomonadaceae</taxon>
        <taxon>Sphingomonas</taxon>
    </lineage>
</organism>
<reference evidence="2 3" key="1">
    <citation type="submission" date="2020-03" db="EMBL/GenBank/DDBJ databases">
        <authorList>
            <person name="Wang L."/>
            <person name="He N."/>
            <person name="Li Y."/>
            <person name="Fang Y."/>
            <person name="Zhang F."/>
        </authorList>
    </citation>
    <scope>NUCLEOTIDE SEQUENCE [LARGE SCALE GENOMIC DNA]</scope>
    <source>
        <strain evidence="2 3">36D10-4-7</strain>
    </source>
</reference>
<keyword evidence="3" id="KW-1185">Reference proteome</keyword>
<dbReference type="RefSeq" id="WP_168133683.1">
    <property type="nucleotide sequence ID" value="NZ_JAAVJH010000003.1"/>
</dbReference>
<feature type="chain" id="PRO_5047229565" evidence="1">
    <location>
        <begin position="22"/>
        <end position="196"/>
    </location>
</feature>
<proteinExistence type="predicted"/>
<gene>
    <name evidence="2" type="ORF">HBH26_05935</name>
</gene>
<evidence type="ECO:0000313" key="3">
    <source>
        <dbReference type="Proteomes" id="UP000732399"/>
    </source>
</evidence>
<sequence>MRQLPVLPLAFLLLGAPAAVAAPVVVQVQAADGTPLPGAVVTLTMPGVAPPVPRGPYVMKQQNIAFAPHVLVVPVGASVSFPNLDRVRHHVYSFSAPKRFDLKLYGREDDRSIAFDRPGAVALGCNIHDAMSGVVFVTATPYAAVTDADGRVRMDAGAGRGVLAVWHPSIRAAGNTLSQPATVAGSGLATVLRLRR</sequence>
<comment type="caution">
    <text evidence="2">The sequence shown here is derived from an EMBL/GenBank/DDBJ whole genome shotgun (WGS) entry which is preliminary data.</text>
</comment>
<dbReference type="InterPro" id="IPR008972">
    <property type="entry name" value="Cupredoxin"/>
</dbReference>
<name>A0ABX1CQ48_9SPHN</name>